<accession>A0ACC2MGN2</accession>
<dbReference type="EMBL" id="CM056810">
    <property type="protein sequence ID" value="KAJ8644585.1"/>
    <property type="molecule type" value="Genomic_DNA"/>
</dbReference>
<comment type="caution">
    <text evidence="1">The sequence shown here is derived from an EMBL/GenBank/DDBJ whole genome shotgun (WGS) entry which is preliminary data.</text>
</comment>
<organism evidence="1 2">
    <name type="scientific">Persea americana</name>
    <name type="common">Avocado</name>
    <dbReference type="NCBI Taxonomy" id="3435"/>
    <lineage>
        <taxon>Eukaryota</taxon>
        <taxon>Viridiplantae</taxon>
        <taxon>Streptophyta</taxon>
        <taxon>Embryophyta</taxon>
        <taxon>Tracheophyta</taxon>
        <taxon>Spermatophyta</taxon>
        <taxon>Magnoliopsida</taxon>
        <taxon>Magnoliidae</taxon>
        <taxon>Laurales</taxon>
        <taxon>Lauraceae</taxon>
        <taxon>Persea</taxon>
    </lineage>
</organism>
<name>A0ACC2MGN2_PERAE</name>
<evidence type="ECO:0000313" key="1">
    <source>
        <dbReference type="EMBL" id="KAJ8644585.1"/>
    </source>
</evidence>
<protein>
    <submittedName>
        <fullName evidence="1">Uncharacterized protein</fullName>
    </submittedName>
</protein>
<dbReference type="Proteomes" id="UP001234297">
    <property type="component" value="Chromosome 2"/>
</dbReference>
<proteinExistence type="predicted"/>
<gene>
    <name evidence="1" type="ORF">MRB53_006333</name>
</gene>
<evidence type="ECO:0000313" key="2">
    <source>
        <dbReference type="Proteomes" id="UP001234297"/>
    </source>
</evidence>
<reference evidence="1 2" key="1">
    <citation type="journal article" date="2022" name="Hortic Res">
        <title>A haplotype resolved chromosomal level avocado genome allows analysis of novel avocado genes.</title>
        <authorList>
            <person name="Nath O."/>
            <person name="Fletcher S.J."/>
            <person name="Hayward A."/>
            <person name="Shaw L.M."/>
            <person name="Masouleh A.K."/>
            <person name="Furtado A."/>
            <person name="Henry R.J."/>
            <person name="Mitter N."/>
        </authorList>
    </citation>
    <scope>NUCLEOTIDE SEQUENCE [LARGE SCALE GENOMIC DNA]</scope>
    <source>
        <strain evidence="2">cv. Hass</strain>
    </source>
</reference>
<sequence length="122" mass="14325">MEVRVSMGGLPRHESSAKMMVAWFDVYHVVTVVVLKKKKKRRVTVEMGELVMVKMELRKGRGKLRLLVVLGKRWSLLICRLKILALGKSQYQTSKRGHEVVKMDVVQRKEQDFERGMFLQRR</sequence>
<keyword evidence="2" id="KW-1185">Reference proteome</keyword>